<gene>
    <name evidence="2" type="ORF">HWN40_00280</name>
</gene>
<dbReference type="CDD" id="cd00090">
    <property type="entry name" value="HTH_ARSR"/>
    <property type="match status" value="1"/>
</dbReference>
<evidence type="ECO:0000259" key="1">
    <source>
        <dbReference type="Pfam" id="PF08350"/>
    </source>
</evidence>
<dbReference type="SUPFAM" id="SSF46785">
    <property type="entry name" value="Winged helix' DNA-binding domain"/>
    <property type="match status" value="1"/>
</dbReference>
<sequence>MKKSLIEVIFMSEKRKKVLLLLQDGPMRMDALLDALNTNRQGLLPQIKILEDHHLITKEGDLCSLTTIGEQVVKRMSSLLGIAEVLDNDIDYWGSRELAFIPPALLERLYELEPCTIIEPDMSDLYEMNRKFSEKVRISESMNMVTTFLYPDFFDLFSDYMKHGVKISLIVSTELADKIMTDYRNEFRELMKKGRLNMFVSDLDIPFLSIAQNDHCIFLRLLKKELAFDSKQVMCCSQHARRWGKDFFNYYLENSRPFTEI</sequence>
<organism evidence="2 3">
    <name type="scientific">Methanolobus zinderi</name>
    <dbReference type="NCBI Taxonomy" id="536044"/>
    <lineage>
        <taxon>Archaea</taxon>
        <taxon>Methanobacteriati</taxon>
        <taxon>Methanobacteriota</taxon>
        <taxon>Stenosarchaea group</taxon>
        <taxon>Methanomicrobia</taxon>
        <taxon>Methanosarcinales</taxon>
        <taxon>Methanosarcinaceae</taxon>
        <taxon>Methanolobus</taxon>
    </lineage>
</organism>
<dbReference type="Pfam" id="PF08350">
    <property type="entry name" value="FilR1_middle"/>
    <property type="match status" value="1"/>
</dbReference>
<name>A0A7D5EEN0_9EURY</name>
<dbReference type="AlphaFoldDB" id="A0A7D5EEN0"/>
<dbReference type="InterPro" id="IPR011991">
    <property type="entry name" value="ArsR-like_HTH"/>
</dbReference>
<dbReference type="OrthoDB" id="11410at2157"/>
<reference evidence="2 3" key="1">
    <citation type="submission" date="2020-06" db="EMBL/GenBank/DDBJ databases">
        <title>Methanolobus halotolerans sp. nov., isolated from a saline lake Tus in Siberia.</title>
        <authorList>
            <person name="Shen Y."/>
            <person name="Chen S.-C."/>
            <person name="Lai M.-C."/>
            <person name="Huang H.-H."/>
            <person name="Chiu H.-H."/>
            <person name="Tang S.-L."/>
            <person name="Rogozin D.Y."/>
            <person name="Degermendzhy A.G."/>
        </authorList>
    </citation>
    <scope>NUCLEOTIDE SEQUENCE [LARGE SCALE GENOMIC DNA]</scope>
    <source>
        <strain evidence="2 3">DSM 21339</strain>
    </source>
</reference>
<dbReference type="InterPro" id="IPR016490">
    <property type="entry name" value="Tscrpt_reg_HTH_AF0396-typ3"/>
</dbReference>
<dbReference type="EMBL" id="CP058215">
    <property type="protein sequence ID" value="QLC48820.1"/>
    <property type="molecule type" value="Genomic_DNA"/>
</dbReference>
<dbReference type="RefSeq" id="WP_176963883.1">
    <property type="nucleotide sequence ID" value="NZ_CP058215.1"/>
</dbReference>
<evidence type="ECO:0000313" key="3">
    <source>
        <dbReference type="Proteomes" id="UP000509594"/>
    </source>
</evidence>
<feature type="domain" description="Methanogenesis regulatory protein FilR1 middle" evidence="1">
    <location>
        <begin position="126"/>
        <end position="254"/>
    </location>
</feature>
<dbReference type="Proteomes" id="UP000509594">
    <property type="component" value="Chromosome"/>
</dbReference>
<dbReference type="InterPro" id="IPR036390">
    <property type="entry name" value="WH_DNA-bd_sf"/>
</dbReference>
<accession>A0A7D5EEN0</accession>
<dbReference type="GeneID" id="55820065"/>
<keyword evidence="3" id="KW-1185">Reference proteome</keyword>
<dbReference type="InterPro" id="IPR013561">
    <property type="entry name" value="FilR1_middle_dom"/>
</dbReference>
<proteinExistence type="predicted"/>
<evidence type="ECO:0000313" key="2">
    <source>
        <dbReference type="EMBL" id="QLC48820.1"/>
    </source>
</evidence>
<dbReference type="KEGG" id="mzi:HWN40_00280"/>
<protein>
    <submittedName>
        <fullName evidence="2">Winged helix-turn-helix domain-containing protein</fullName>
    </submittedName>
</protein>
<dbReference type="PIRSF" id="PIRSF006692">
    <property type="entry name" value="TF_HTH_AF0396_prd"/>
    <property type="match status" value="1"/>
</dbReference>
<dbReference type="Gene3D" id="1.10.10.10">
    <property type="entry name" value="Winged helix-like DNA-binding domain superfamily/Winged helix DNA-binding domain"/>
    <property type="match status" value="1"/>
</dbReference>
<dbReference type="InterPro" id="IPR036388">
    <property type="entry name" value="WH-like_DNA-bd_sf"/>
</dbReference>